<dbReference type="AlphaFoldDB" id="A0A0J7KJ35"/>
<organism evidence="2 3">
    <name type="scientific">Lasius niger</name>
    <name type="common">Black garden ant</name>
    <dbReference type="NCBI Taxonomy" id="67767"/>
    <lineage>
        <taxon>Eukaryota</taxon>
        <taxon>Metazoa</taxon>
        <taxon>Ecdysozoa</taxon>
        <taxon>Arthropoda</taxon>
        <taxon>Hexapoda</taxon>
        <taxon>Insecta</taxon>
        <taxon>Pterygota</taxon>
        <taxon>Neoptera</taxon>
        <taxon>Endopterygota</taxon>
        <taxon>Hymenoptera</taxon>
        <taxon>Apocrita</taxon>
        <taxon>Aculeata</taxon>
        <taxon>Formicoidea</taxon>
        <taxon>Formicidae</taxon>
        <taxon>Formicinae</taxon>
        <taxon>Lasius</taxon>
        <taxon>Lasius</taxon>
    </lineage>
</organism>
<accession>A0A0J7KJ35</accession>
<gene>
    <name evidence="2" type="ORF">RF55_9999</name>
</gene>
<reference evidence="2 3" key="1">
    <citation type="submission" date="2015-04" db="EMBL/GenBank/DDBJ databases">
        <title>Lasius niger genome sequencing.</title>
        <authorList>
            <person name="Konorov E.A."/>
            <person name="Nikitin M.A."/>
            <person name="Kirill M.V."/>
            <person name="Chang P."/>
        </authorList>
    </citation>
    <scope>NUCLEOTIDE SEQUENCE [LARGE SCALE GENOMIC DNA]</scope>
    <source>
        <tissue evidence="2">Whole</tissue>
    </source>
</reference>
<dbReference type="EMBL" id="LBMM01006857">
    <property type="protein sequence ID" value="KMQ90262.1"/>
    <property type="molecule type" value="Genomic_DNA"/>
</dbReference>
<keyword evidence="2" id="KW-0489">Methyltransferase</keyword>
<dbReference type="PaxDb" id="67767-A0A0J7KJ35"/>
<proteinExistence type="predicted"/>
<keyword evidence="2" id="KW-0808">Transferase</keyword>
<keyword evidence="1" id="KW-0175">Coiled coil</keyword>
<protein>
    <submittedName>
        <fullName evidence="2">Serine hydroxymethyltransferase</fullName>
    </submittedName>
</protein>
<evidence type="ECO:0000313" key="2">
    <source>
        <dbReference type="EMBL" id="KMQ90262.1"/>
    </source>
</evidence>
<dbReference type="GO" id="GO:0032259">
    <property type="term" value="P:methylation"/>
    <property type="evidence" value="ECO:0007669"/>
    <property type="project" value="UniProtKB-KW"/>
</dbReference>
<dbReference type="GO" id="GO:0008168">
    <property type="term" value="F:methyltransferase activity"/>
    <property type="evidence" value="ECO:0007669"/>
    <property type="project" value="UniProtKB-KW"/>
</dbReference>
<dbReference type="Proteomes" id="UP000036403">
    <property type="component" value="Unassembled WGS sequence"/>
</dbReference>
<sequence>MKSKVKVLKEIIRIMAERIDDIGDPGYLRRKNAELLAELAVSRRETAQLRRDLSDLQRIVQDLKTTMGSRDADYEVRIRKGHLTDNSYT</sequence>
<feature type="coiled-coil region" evidence="1">
    <location>
        <begin position="32"/>
        <end position="66"/>
    </location>
</feature>
<name>A0A0J7KJ35_LASNI</name>
<keyword evidence="3" id="KW-1185">Reference proteome</keyword>
<evidence type="ECO:0000256" key="1">
    <source>
        <dbReference type="SAM" id="Coils"/>
    </source>
</evidence>
<comment type="caution">
    <text evidence="2">The sequence shown here is derived from an EMBL/GenBank/DDBJ whole genome shotgun (WGS) entry which is preliminary data.</text>
</comment>
<evidence type="ECO:0000313" key="3">
    <source>
        <dbReference type="Proteomes" id="UP000036403"/>
    </source>
</evidence>